<dbReference type="PANTHER" id="PTHR11820">
    <property type="entry name" value="ACYLPYRUVASE"/>
    <property type="match status" value="1"/>
</dbReference>
<dbReference type="Pfam" id="PF01557">
    <property type="entry name" value="FAA_hydrolase"/>
    <property type="match status" value="1"/>
</dbReference>
<proteinExistence type="inferred from homology"/>
<name>A0A133KYS7_HEYCO</name>
<evidence type="ECO:0000313" key="4">
    <source>
        <dbReference type="EMBL" id="KWZ84814.1"/>
    </source>
</evidence>
<comment type="caution">
    <text evidence="4">The sequence shown here is derived from an EMBL/GenBank/DDBJ whole genome shotgun (WGS) entry which is preliminary data.</text>
</comment>
<reference evidence="5" key="1">
    <citation type="submission" date="2016-01" db="EMBL/GenBank/DDBJ databases">
        <authorList>
            <person name="Mitreva M."/>
            <person name="Pepin K.H."/>
            <person name="Mihindukulasuriya K.A."/>
            <person name="Fulton R."/>
            <person name="Fronick C."/>
            <person name="O'Laughlin M."/>
            <person name="Miner T."/>
            <person name="Herter B."/>
            <person name="Rosa B.A."/>
            <person name="Cordes M."/>
            <person name="Tomlinson C."/>
            <person name="Wollam A."/>
            <person name="Palsikar V.B."/>
            <person name="Mardis E.R."/>
            <person name="Wilson R.K."/>
        </authorList>
    </citation>
    <scope>NUCLEOTIDE SEQUENCE [LARGE SCALE GENOMIC DNA]</scope>
    <source>
        <strain evidence="5">GED7749B</strain>
    </source>
</reference>
<dbReference type="PANTHER" id="PTHR11820:SF7">
    <property type="entry name" value="ACYLPYRUVASE FAHD1, MITOCHONDRIAL"/>
    <property type="match status" value="1"/>
</dbReference>
<dbReference type="GO" id="GO:0016853">
    <property type="term" value="F:isomerase activity"/>
    <property type="evidence" value="ECO:0007669"/>
    <property type="project" value="UniProtKB-ARBA"/>
</dbReference>
<feature type="domain" description="Fumarylacetoacetase-like C-terminal" evidence="3">
    <location>
        <begin position="93"/>
        <end position="299"/>
    </location>
</feature>
<dbReference type="Gene3D" id="3.90.850.10">
    <property type="entry name" value="Fumarylacetoacetase-like, C-terminal domain"/>
    <property type="match status" value="1"/>
</dbReference>
<dbReference type="GO" id="GO:0019752">
    <property type="term" value="P:carboxylic acid metabolic process"/>
    <property type="evidence" value="ECO:0007669"/>
    <property type="project" value="UniProtKB-ARBA"/>
</dbReference>
<organism evidence="4 5">
    <name type="scientific">Heyndrickxia coagulans</name>
    <name type="common">Weizmannia coagulans</name>
    <dbReference type="NCBI Taxonomy" id="1398"/>
    <lineage>
        <taxon>Bacteria</taxon>
        <taxon>Bacillati</taxon>
        <taxon>Bacillota</taxon>
        <taxon>Bacilli</taxon>
        <taxon>Bacillales</taxon>
        <taxon>Bacillaceae</taxon>
        <taxon>Heyndrickxia</taxon>
    </lineage>
</organism>
<evidence type="ECO:0000256" key="2">
    <source>
        <dbReference type="ARBA" id="ARBA00022723"/>
    </source>
</evidence>
<dbReference type="SUPFAM" id="SSF56529">
    <property type="entry name" value="FAH"/>
    <property type="match status" value="1"/>
</dbReference>
<accession>A0A133KYS7</accession>
<dbReference type="GO" id="GO:0018773">
    <property type="term" value="F:acetylpyruvate hydrolase activity"/>
    <property type="evidence" value="ECO:0007669"/>
    <property type="project" value="TreeGrafter"/>
</dbReference>
<evidence type="ECO:0000313" key="5">
    <source>
        <dbReference type="Proteomes" id="UP000070376"/>
    </source>
</evidence>
<keyword evidence="2" id="KW-0479">Metal-binding</keyword>
<protein>
    <submittedName>
        <fullName evidence="4">FAH family protein</fullName>
    </submittedName>
</protein>
<dbReference type="InterPro" id="IPR036663">
    <property type="entry name" value="Fumarylacetoacetase_C_sf"/>
</dbReference>
<dbReference type="FunFam" id="3.90.850.10:FF:000002">
    <property type="entry name" value="2-hydroxyhepta-2,4-diene-1,7-dioate isomerase"/>
    <property type="match status" value="1"/>
</dbReference>
<dbReference type="AlphaFoldDB" id="A0A133KYS7"/>
<dbReference type="GO" id="GO:0046872">
    <property type="term" value="F:metal ion binding"/>
    <property type="evidence" value="ECO:0007669"/>
    <property type="project" value="UniProtKB-KW"/>
</dbReference>
<dbReference type="InterPro" id="IPR011234">
    <property type="entry name" value="Fumarylacetoacetase-like_C"/>
</dbReference>
<comment type="similarity">
    <text evidence="1">Belongs to the FAH family.</text>
</comment>
<sequence length="300" mass="33192">MTKKNEVYTMKFMSFVWQDQVQYGVLYNETTILNLRVLDGFPPSLLEGIRAGEAFTGRVREALKKPEATLDGALVPLHEVSCLPPIPNPVRNMLCVGKNYREHAIEMGSAEDIPEHIIVFTKATTTINAHEASVDSHRAVTRELDYEGELAVVIGKEGKQIAKENALSHVFGYTILNDITARDLQRKHRQYFVGKSLDGSCPVGPWVVDRSEIENPNALDIVTKVNGEVRQQSNTSRFIFPVEEIISELSKGMTLLPGDIIATGTPAGVGNGFHPPRFLNPGDEVEITVEKVGTLRNTVK</sequence>
<evidence type="ECO:0000259" key="3">
    <source>
        <dbReference type="Pfam" id="PF01557"/>
    </source>
</evidence>
<dbReference type="Proteomes" id="UP000070376">
    <property type="component" value="Unassembled WGS sequence"/>
</dbReference>
<gene>
    <name evidence="4" type="ORF">HMPREF3213_00732</name>
</gene>
<dbReference type="EMBL" id="LRPN01000026">
    <property type="protein sequence ID" value="KWZ84814.1"/>
    <property type="molecule type" value="Genomic_DNA"/>
</dbReference>
<evidence type="ECO:0000256" key="1">
    <source>
        <dbReference type="ARBA" id="ARBA00010211"/>
    </source>
</evidence>
<dbReference type="PATRIC" id="fig|1398.22.peg.733"/>